<dbReference type="Proteomes" id="UP000018004">
    <property type="component" value="Unassembled WGS sequence"/>
</dbReference>
<protein>
    <submittedName>
        <fullName evidence="9">Acyltransferase</fullName>
    </submittedName>
</protein>
<feature type="transmembrane region" description="Helical" evidence="7">
    <location>
        <begin position="114"/>
        <end position="134"/>
    </location>
</feature>
<dbReference type="GO" id="GO:0016413">
    <property type="term" value="F:O-acetyltransferase activity"/>
    <property type="evidence" value="ECO:0007669"/>
    <property type="project" value="TreeGrafter"/>
</dbReference>
<organism evidence="9 10">
    <name type="scientific">Flavobacterium limnosediminis JC2902</name>
    <dbReference type="NCBI Taxonomy" id="1341181"/>
    <lineage>
        <taxon>Bacteria</taxon>
        <taxon>Pseudomonadati</taxon>
        <taxon>Bacteroidota</taxon>
        <taxon>Flavobacteriia</taxon>
        <taxon>Flavobacteriales</taxon>
        <taxon>Flavobacteriaceae</taxon>
        <taxon>Flavobacterium</taxon>
    </lineage>
</organism>
<keyword evidence="5 7" id="KW-1133">Transmembrane helix</keyword>
<feature type="transmembrane region" description="Helical" evidence="7">
    <location>
        <begin position="208"/>
        <end position="227"/>
    </location>
</feature>
<dbReference type="PANTHER" id="PTHR40074:SF2">
    <property type="entry name" value="O-ACETYLTRANSFERASE WECH"/>
    <property type="match status" value="1"/>
</dbReference>
<sequence>MASRNPSIDILKLGLSFLIVALHIFPVSGLKGVSGILSYEIVNGITRIGVPTFFIISGYFLRNKINDKAYLMKYGKRILFLFIVWQLIYLPDLIRFYNLGRFSTFDLILKLVYGYWHLWYLMATVGGVLLLYCLRMKSVQQKIIVALFLFFLGYAFQLAYKTNLLNDFPALKLTYEVMGTSRNFIFMAYPFLVLGTLYEYWKNTVYKIRFLFVPFLLLLFLESYLYYTLKIGALDFLITILPLSSLLFSLAVENKMASVLQIPSTLSLGVYLCHPYAVRLVYEFLPQKTFGYVSLKYVLICLLAIAFWFIVERINRKFSYFL</sequence>
<evidence type="ECO:0000256" key="1">
    <source>
        <dbReference type="ARBA" id="ARBA00004651"/>
    </source>
</evidence>
<dbReference type="GO" id="GO:0009246">
    <property type="term" value="P:enterobacterial common antigen biosynthetic process"/>
    <property type="evidence" value="ECO:0007669"/>
    <property type="project" value="TreeGrafter"/>
</dbReference>
<feature type="transmembrane region" description="Helical" evidence="7">
    <location>
        <begin position="180"/>
        <end position="201"/>
    </location>
</feature>
<keyword evidence="9" id="KW-0808">Transferase</keyword>
<dbReference type="GO" id="GO:0005886">
    <property type="term" value="C:plasma membrane"/>
    <property type="evidence" value="ECO:0007669"/>
    <property type="project" value="UniProtKB-SubCell"/>
</dbReference>
<comment type="similarity">
    <text evidence="2">Belongs to the acyltransferase 3 family.</text>
</comment>
<dbReference type="PATRIC" id="fig|1341181.4.peg.2318"/>
<proteinExistence type="inferred from homology"/>
<evidence type="ECO:0000256" key="3">
    <source>
        <dbReference type="ARBA" id="ARBA00022475"/>
    </source>
</evidence>
<feature type="domain" description="Acyltransferase 3" evidence="8">
    <location>
        <begin position="6"/>
        <end position="311"/>
    </location>
</feature>
<name>V6SK88_9FLAO</name>
<feature type="transmembrane region" description="Helical" evidence="7">
    <location>
        <begin position="233"/>
        <end position="252"/>
    </location>
</feature>
<evidence type="ECO:0000256" key="2">
    <source>
        <dbReference type="ARBA" id="ARBA00007400"/>
    </source>
</evidence>
<dbReference type="EMBL" id="AVGG01000017">
    <property type="protein sequence ID" value="ESU27016.1"/>
    <property type="molecule type" value="Genomic_DNA"/>
</dbReference>
<evidence type="ECO:0000256" key="7">
    <source>
        <dbReference type="SAM" id="Phobius"/>
    </source>
</evidence>
<accession>V6SK88</accession>
<comment type="subcellular location">
    <subcellularLocation>
        <location evidence="1">Cell membrane</location>
        <topology evidence="1">Multi-pass membrane protein</topology>
    </subcellularLocation>
</comment>
<dbReference type="OrthoDB" id="265992at2"/>
<evidence type="ECO:0000313" key="10">
    <source>
        <dbReference type="Proteomes" id="UP000018004"/>
    </source>
</evidence>
<dbReference type="PANTHER" id="PTHR40074">
    <property type="entry name" value="O-ACETYLTRANSFERASE WECH"/>
    <property type="match status" value="1"/>
</dbReference>
<dbReference type="eggNOG" id="COG1835">
    <property type="taxonomic scope" value="Bacteria"/>
</dbReference>
<keyword evidence="10" id="KW-1185">Reference proteome</keyword>
<evidence type="ECO:0000256" key="4">
    <source>
        <dbReference type="ARBA" id="ARBA00022692"/>
    </source>
</evidence>
<feature type="transmembrane region" description="Helical" evidence="7">
    <location>
        <begin position="74"/>
        <end position="94"/>
    </location>
</feature>
<reference evidence="9 10" key="1">
    <citation type="submission" date="2013-08" db="EMBL/GenBank/DDBJ databases">
        <title>Flavobacterium limnosediminis JC2902 genome sequencing.</title>
        <authorList>
            <person name="Lee K."/>
            <person name="Yi H."/>
            <person name="Park S."/>
            <person name="Chun J."/>
        </authorList>
    </citation>
    <scope>NUCLEOTIDE SEQUENCE [LARGE SCALE GENOMIC DNA]</scope>
    <source>
        <strain evidence="9 10">JC2902</strain>
    </source>
</reference>
<comment type="caution">
    <text evidence="9">The sequence shown here is derived from an EMBL/GenBank/DDBJ whole genome shotgun (WGS) entry which is preliminary data.</text>
</comment>
<keyword evidence="6 7" id="KW-0472">Membrane</keyword>
<dbReference type="Pfam" id="PF01757">
    <property type="entry name" value="Acyl_transf_3"/>
    <property type="match status" value="1"/>
</dbReference>
<feature type="transmembrane region" description="Helical" evidence="7">
    <location>
        <begin position="290"/>
        <end position="311"/>
    </location>
</feature>
<feature type="transmembrane region" description="Helical" evidence="7">
    <location>
        <begin position="45"/>
        <end position="62"/>
    </location>
</feature>
<feature type="transmembrane region" description="Helical" evidence="7">
    <location>
        <begin position="143"/>
        <end position="160"/>
    </location>
</feature>
<dbReference type="STRING" id="1341181.FLJC2902T_23570"/>
<dbReference type="InterPro" id="IPR002656">
    <property type="entry name" value="Acyl_transf_3_dom"/>
</dbReference>
<evidence type="ECO:0000313" key="9">
    <source>
        <dbReference type="EMBL" id="ESU27016.1"/>
    </source>
</evidence>
<dbReference type="RefSeq" id="WP_023579928.1">
    <property type="nucleotide sequence ID" value="NZ_AVGG01000017.1"/>
</dbReference>
<keyword evidence="9" id="KW-0012">Acyltransferase</keyword>
<keyword evidence="4 7" id="KW-0812">Transmembrane</keyword>
<evidence type="ECO:0000256" key="6">
    <source>
        <dbReference type="ARBA" id="ARBA00023136"/>
    </source>
</evidence>
<evidence type="ECO:0000259" key="8">
    <source>
        <dbReference type="Pfam" id="PF01757"/>
    </source>
</evidence>
<gene>
    <name evidence="9" type="ORF">FLJC2902T_23570</name>
</gene>
<keyword evidence="3" id="KW-1003">Cell membrane</keyword>
<feature type="transmembrane region" description="Helical" evidence="7">
    <location>
        <begin position="259"/>
        <end position="278"/>
    </location>
</feature>
<dbReference type="AlphaFoldDB" id="V6SK88"/>
<evidence type="ECO:0000256" key="5">
    <source>
        <dbReference type="ARBA" id="ARBA00022989"/>
    </source>
</evidence>